<comment type="caution">
    <text evidence="3">The sequence shown here is derived from an EMBL/GenBank/DDBJ whole genome shotgun (WGS) entry which is preliminary data.</text>
</comment>
<feature type="non-terminal residue" evidence="3">
    <location>
        <position position="119"/>
    </location>
</feature>
<dbReference type="OrthoDB" id="1100386at2759"/>
<evidence type="ECO:0000256" key="1">
    <source>
        <dbReference type="SAM" id="MobiDB-lite"/>
    </source>
</evidence>
<evidence type="ECO:0000313" key="3">
    <source>
        <dbReference type="EMBL" id="CAH1800168.1"/>
    </source>
</evidence>
<dbReference type="GO" id="GO:0004930">
    <property type="term" value="F:G protein-coupled receptor activity"/>
    <property type="evidence" value="ECO:0007669"/>
    <property type="project" value="InterPro"/>
</dbReference>
<feature type="transmembrane region" description="Helical" evidence="2">
    <location>
        <begin position="6"/>
        <end position="27"/>
    </location>
</feature>
<keyword evidence="2" id="KW-1133">Transmembrane helix</keyword>
<reference evidence="3" key="1">
    <citation type="submission" date="2022-03" db="EMBL/GenBank/DDBJ databases">
        <authorList>
            <person name="Martin C."/>
        </authorList>
    </citation>
    <scope>NUCLEOTIDE SEQUENCE</scope>
</reference>
<name>A0A8J1TBV6_OWEFU</name>
<dbReference type="InterPro" id="IPR017983">
    <property type="entry name" value="GPCR_2_secretin-like_CS"/>
</dbReference>
<dbReference type="PANTHER" id="PTHR12011">
    <property type="entry name" value="ADHESION G-PROTEIN COUPLED RECEPTOR"/>
    <property type="match status" value="1"/>
</dbReference>
<protein>
    <submittedName>
        <fullName evidence="3">Uncharacterized protein</fullName>
    </submittedName>
</protein>
<feature type="non-terminal residue" evidence="3">
    <location>
        <position position="1"/>
    </location>
</feature>
<dbReference type="PROSITE" id="PS00650">
    <property type="entry name" value="G_PROTEIN_RECEP_F2_2"/>
    <property type="match status" value="1"/>
</dbReference>
<keyword evidence="2" id="KW-0472">Membrane</keyword>
<keyword evidence="4" id="KW-1185">Reference proteome</keyword>
<evidence type="ECO:0000313" key="4">
    <source>
        <dbReference type="Proteomes" id="UP000749559"/>
    </source>
</evidence>
<feature type="compositionally biased region" description="Low complexity" evidence="1">
    <location>
        <begin position="48"/>
        <end position="63"/>
    </location>
</feature>
<dbReference type="GO" id="GO:0005886">
    <property type="term" value="C:plasma membrane"/>
    <property type="evidence" value="ECO:0007669"/>
    <property type="project" value="TreeGrafter"/>
</dbReference>
<dbReference type="PANTHER" id="PTHR12011:SF347">
    <property type="entry name" value="FI21270P1-RELATED"/>
    <property type="match status" value="1"/>
</dbReference>
<accession>A0A8J1TBV6</accession>
<dbReference type="Proteomes" id="UP000749559">
    <property type="component" value="Unassembled WGS sequence"/>
</dbReference>
<sequence length="119" mass="13466">ETIIFQYLFAIFNSLQGFFIFLFHCLVSPQVRDAIRGRWTRYQSRRATQSSLIKSTKSQSSSSENRGHSISEINTRFKNSTMDDSSYTNNNAEAQAKALEDKLNEGPGSVPNGNRPEPE</sequence>
<proteinExistence type="predicted"/>
<feature type="compositionally biased region" description="Polar residues" evidence="1">
    <location>
        <begin position="71"/>
        <end position="93"/>
    </location>
</feature>
<dbReference type="AlphaFoldDB" id="A0A8J1TBV6"/>
<dbReference type="EMBL" id="CAIIXF020000011">
    <property type="protein sequence ID" value="CAH1800168.1"/>
    <property type="molecule type" value="Genomic_DNA"/>
</dbReference>
<evidence type="ECO:0000256" key="2">
    <source>
        <dbReference type="SAM" id="Phobius"/>
    </source>
</evidence>
<feature type="region of interest" description="Disordered" evidence="1">
    <location>
        <begin position="43"/>
        <end position="119"/>
    </location>
</feature>
<dbReference type="Gene3D" id="1.20.1070.10">
    <property type="entry name" value="Rhodopsin 7-helix transmembrane proteins"/>
    <property type="match status" value="1"/>
</dbReference>
<keyword evidence="2" id="KW-0812">Transmembrane</keyword>
<organism evidence="3 4">
    <name type="scientific">Owenia fusiformis</name>
    <name type="common">Polychaete worm</name>
    <dbReference type="NCBI Taxonomy" id="6347"/>
    <lineage>
        <taxon>Eukaryota</taxon>
        <taxon>Metazoa</taxon>
        <taxon>Spiralia</taxon>
        <taxon>Lophotrochozoa</taxon>
        <taxon>Annelida</taxon>
        <taxon>Polychaeta</taxon>
        <taxon>Sedentaria</taxon>
        <taxon>Canalipalpata</taxon>
        <taxon>Sabellida</taxon>
        <taxon>Oweniida</taxon>
        <taxon>Oweniidae</taxon>
        <taxon>Owenia</taxon>
    </lineage>
</organism>
<gene>
    <name evidence="3" type="ORF">OFUS_LOCUS24094</name>
</gene>